<name>A0A8H5E4F4_9HYPO</name>
<keyword evidence="3" id="KW-1185">Reference proteome</keyword>
<evidence type="ECO:0000313" key="3">
    <source>
        <dbReference type="Proteomes" id="UP000573603"/>
    </source>
</evidence>
<dbReference type="EMBL" id="JABEVY010000154">
    <property type="protein sequence ID" value="KAF5246186.1"/>
    <property type="molecule type" value="Genomic_DNA"/>
</dbReference>
<proteinExistence type="predicted"/>
<dbReference type="Proteomes" id="UP000573603">
    <property type="component" value="Unassembled WGS sequence"/>
</dbReference>
<gene>
    <name evidence="2" type="ORF">FANTH_6953</name>
</gene>
<protein>
    <submittedName>
        <fullName evidence="2">Uncharacterized protein</fullName>
    </submittedName>
</protein>
<comment type="caution">
    <text evidence="2">The sequence shown here is derived from an EMBL/GenBank/DDBJ whole genome shotgun (WGS) entry which is preliminary data.</text>
</comment>
<accession>A0A8H5E4F4</accession>
<evidence type="ECO:0000256" key="1">
    <source>
        <dbReference type="SAM" id="MobiDB-lite"/>
    </source>
</evidence>
<sequence length="149" mass="17341">MSLYQALRRALTTKGPKPNATGVPTVHAPVHTTRPFRHVPVVQKHYGDDLQLHKEQEAPRIDRGFRDLDLEGDLLALRKRLKGLGHRDSNVLNQLRAKYGPSRETRSALKDVERKLSEEKERKKAEDLEQELRYYRGWDKKRTVSDYTT</sequence>
<feature type="region of interest" description="Disordered" evidence="1">
    <location>
        <begin position="102"/>
        <end position="125"/>
    </location>
</feature>
<dbReference type="AlphaFoldDB" id="A0A8H5E4F4"/>
<evidence type="ECO:0000313" key="2">
    <source>
        <dbReference type="EMBL" id="KAF5246186.1"/>
    </source>
</evidence>
<reference evidence="2 3" key="1">
    <citation type="journal article" date="2020" name="BMC Genomics">
        <title>Correction to: Identification and distribution of gene clusters required for synthesis of sphingolipid metabolism inhibitors in diverse species of the filamentous fungus Fusarium.</title>
        <authorList>
            <person name="Kim H.S."/>
            <person name="Lohmar J.M."/>
            <person name="Busman M."/>
            <person name="Brown D.W."/>
            <person name="Naumann T.A."/>
            <person name="Divon H.H."/>
            <person name="Lysoe E."/>
            <person name="Uhlig S."/>
            <person name="Proctor R.H."/>
        </authorList>
    </citation>
    <scope>NUCLEOTIDE SEQUENCE [LARGE SCALE GENOMIC DNA]</scope>
    <source>
        <strain evidence="2 3">NRRL 25214</strain>
    </source>
</reference>
<organism evidence="2 3">
    <name type="scientific">Fusarium anthophilum</name>
    <dbReference type="NCBI Taxonomy" id="48485"/>
    <lineage>
        <taxon>Eukaryota</taxon>
        <taxon>Fungi</taxon>
        <taxon>Dikarya</taxon>
        <taxon>Ascomycota</taxon>
        <taxon>Pezizomycotina</taxon>
        <taxon>Sordariomycetes</taxon>
        <taxon>Hypocreomycetidae</taxon>
        <taxon>Hypocreales</taxon>
        <taxon>Nectriaceae</taxon>
        <taxon>Fusarium</taxon>
        <taxon>Fusarium fujikuroi species complex</taxon>
    </lineage>
</organism>